<reference evidence="1 2" key="1">
    <citation type="submission" date="2014-04" db="EMBL/GenBank/DDBJ databases">
        <title>A comprehensive comparison of genomes of Erythrobacter spp. Strains.</title>
        <authorList>
            <person name="Zheng Q."/>
        </authorList>
    </citation>
    <scope>NUCLEOTIDE SEQUENCE [LARGE SCALE GENOMIC DNA]</scope>
    <source>
        <strain evidence="1 2">DSM 8509</strain>
    </source>
</reference>
<proteinExistence type="predicted"/>
<dbReference type="Pfam" id="PF11964">
    <property type="entry name" value="SpoIIAA-like"/>
    <property type="match status" value="1"/>
</dbReference>
<dbReference type="AlphaFoldDB" id="A0A074MHP7"/>
<dbReference type="EMBL" id="JMIX01000007">
    <property type="protein sequence ID" value="KEO93004.1"/>
    <property type="molecule type" value="Genomic_DNA"/>
</dbReference>
<dbReference type="RefSeq" id="WP_034903818.1">
    <property type="nucleotide sequence ID" value="NZ_CP017057.1"/>
</dbReference>
<dbReference type="Proteomes" id="UP000027866">
    <property type="component" value="Unassembled WGS sequence"/>
</dbReference>
<dbReference type="KEGG" id="elq:Ga0102493_112113"/>
<sequence length="126" mass="14135">MASLAPSHSISVDRHHAELHFAISGLWAKASMQDFLDELLGKAKPFLRDRAPFSALGDLRDFVPQDRETAQVIRDSILAGRDNGLTRFAVVSSAPLVRMQYRRIADGVEVNFFDAPDEARRWLRSA</sequence>
<name>A0A074MHP7_9SPHN</name>
<dbReference type="PATRIC" id="fig|39960.10.peg.1202"/>
<comment type="caution">
    <text evidence="1">The sequence shown here is derived from an EMBL/GenBank/DDBJ whole genome shotgun (WGS) entry which is preliminary data.</text>
</comment>
<accession>A0A074MHP7</accession>
<evidence type="ECO:0000313" key="1">
    <source>
        <dbReference type="EMBL" id="KEO93004.1"/>
    </source>
</evidence>
<gene>
    <name evidence="1" type="ORF">EH32_12300</name>
</gene>
<organism evidence="1 2">
    <name type="scientific">Erythrobacter litoralis</name>
    <dbReference type="NCBI Taxonomy" id="39960"/>
    <lineage>
        <taxon>Bacteria</taxon>
        <taxon>Pseudomonadati</taxon>
        <taxon>Pseudomonadota</taxon>
        <taxon>Alphaproteobacteria</taxon>
        <taxon>Sphingomonadales</taxon>
        <taxon>Erythrobacteraceae</taxon>
        <taxon>Erythrobacter/Porphyrobacter group</taxon>
        <taxon>Erythrobacter</taxon>
    </lineage>
</organism>
<dbReference type="OrthoDB" id="7409882at2"/>
<evidence type="ECO:0000313" key="2">
    <source>
        <dbReference type="Proteomes" id="UP000027866"/>
    </source>
</evidence>
<evidence type="ECO:0008006" key="3">
    <source>
        <dbReference type="Google" id="ProtNLM"/>
    </source>
</evidence>
<protein>
    <recommendedName>
        <fullName evidence="3">STAS/SEC14 domain-containing protein</fullName>
    </recommendedName>
</protein>
<keyword evidence="2" id="KW-1185">Reference proteome</keyword>
<dbReference type="InterPro" id="IPR021866">
    <property type="entry name" value="SpoIIAA-like"/>
</dbReference>